<dbReference type="AlphaFoldDB" id="A0A4P9A3T0"/>
<sequence>MSYRQQIPDHIQKRASALRRSPWSLSALIDQAFFLLAGLASFWFGWLVWREGWYSGGWWLVAFFALFWVIMAYLALPRLHRILSSLYVPNYFIGRTRTADGLLGDPVNVALRGSEAQLHQAMIDAGWTIADEITVRSAWKIIFSTLTGRSYTSAPVSSLFLFGRRQDFAYQQEVDGSPGKRHHVRFWRCPQGWLLPGGHQVDWLAAGTYDKSVGLSLFTLQVTHKIDENTDIERDYIVSTVTEHTPQVAVTNLKDFSTGYHSRNGGGDSIQTDGDLPVLELAAVVANQQIIAERAGIILDATAHEYAVSTEEHDTVLQQLWNRRPPQISFAILFTALAMMIVLMGALFDFLLFDELLHQTTQDFIVEGLDTSVAATGAEWTIRGVLSLSAGWILVTAVLSRGTFRGSNKDRLLLMILSSLSVLATSFTLTIGKITWTSVGTLAFIGINITIILMLSSDAARQFTHTRTTARRTKQKTI</sequence>
<dbReference type="Proteomes" id="UP000310639">
    <property type="component" value="Chromosome"/>
</dbReference>
<dbReference type="EMBL" id="CP040004">
    <property type="protein sequence ID" value="QCT42478.1"/>
    <property type="molecule type" value="Genomic_DNA"/>
</dbReference>
<keyword evidence="1" id="KW-0472">Membrane</keyword>
<feature type="transmembrane region" description="Helical" evidence="1">
    <location>
        <begin position="21"/>
        <end position="44"/>
    </location>
</feature>
<proteinExistence type="predicted"/>
<feature type="transmembrane region" description="Helical" evidence="1">
    <location>
        <begin position="380"/>
        <end position="400"/>
    </location>
</feature>
<organism evidence="3 4">
    <name type="scientific">Candidatus Nanosynbacter featherlites</name>
    <dbReference type="NCBI Taxonomy" id="2572088"/>
    <lineage>
        <taxon>Bacteria</taxon>
        <taxon>Candidatus Saccharimonadota</taxon>
        <taxon>Candidatus Saccharimonadia</taxon>
        <taxon>Candidatus Nanosynbacterales</taxon>
        <taxon>Candidatus Nanosynbacteraceae</taxon>
        <taxon>Candidatus Nanosynbacter</taxon>
    </lineage>
</organism>
<accession>A0A4P9A3T0</accession>
<keyword evidence="4" id="KW-1185">Reference proteome</keyword>
<evidence type="ECO:0000313" key="4">
    <source>
        <dbReference type="Proteomes" id="UP000310639"/>
    </source>
</evidence>
<feature type="transmembrane region" description="Helical" evidence="1">
    <location>
        <begin position="437"/>
        <end position="455"/>
    </location>
</feature>
<feature type="domain" description="LssY-like C-terminal" evidence="2">
    <location>
        <begin position="87"/>
        <end position="276"/>
    </location>
</feature>
<dbReference type="KEGG" id="nft:FBF37_03360"/>
<feature type="transmembrane region" description="Helical" evidence="1">
    <location>
        <begin position="412"/>
        <end position="431"/>
    </location>
</feature>
<feature type="transmembrane region" description="Helical" evidence="1">
    <location>
        <begin position="328"/>
        <end position="348"/>
    </location>
</feature>
<gene>
    <name evidence="3" type="ORF">FBF37_03360</name>
</gene>
<dbReference type="Pfam" id="PF14067">
    <property type="entry name" value="LssY_C"/>
    <property type="match status" value="1"/>
</dbReference>
<dbReference type="InterPro" id="IPR025902">
    <property type="entry name" value="LssY-like-C_dom"/>
</dbReference>
<keyword evidence="1" id="KW-1133">Transmembrane helix</keyword>
<evidence type="ECO:0000313" key="3">
    <source>
        <dbReference type="EMBL" id="QCT42478.1"/>
    </source>
</evidence>
<dbReference type="RefSeq" id="WP_138079477.1">
    <property type="nucleotide sequence ID" value="NZ_CP040004.1"/>
</dbReference>
<dbReference type="OrthoDB" id="3725455at2"/>
<protein>
    <recommendedName>
        <fullName evidence="2">LssY-like C-terminal domain-containing protein</fullName>
    </recommendedName>
</protein>
<evidence type="ECO:0000256" key="1">
    <source>
        <dbReference type="SAM" id="Phobius"/>
    </source>
</evidence>
<reference evidence="3 4" key="1">
    <citation type="submission" date="2019-04" db="EMBL/GenBank/DDBJ databases">
        <title>Saccharibacteria TM7 genomes.</title>
        <authorList>
            <person name="Bor B."/>
            <person name="He X."/>
            <person name="Chen T."/>
            <person name="Dewhirst F.E."/>
        </authorList>
    </citation>
    <scope>NUCLEOTIDE SEQUENCE [LARGE SCALE GENOMIC DNA]</scope>
    <source>
        <strain evidence="3 4">BB001</strain>
    </source>
</reference>
<evidence type="ECO:0000259" key="2">
    <source>
        <dbReference type="Pfam" id="PF14067"/>
    </source>
</evidence>
<name>A0A4P9A3T0_9BACT</name>
<keyword evidence="1" id="KW-0812">Transmembrane</keyword>
<feature type="transmembrane region" description="Helical" evidence="1">
    <location>
        <begin position="56"/>
        <end position="76"/>
    </location>
</feature>